<evidence type="ECO:0000313" key="1">
    <source>
        <dbReference type="EMBL" id="KAF3106516.1"/>
    </source>
</evidence>
<dbReference type="EMBL" id="WIQW01000012">
    <property type="protein sequence ID" value="KAF3106516.1"/>
    <property type="molecule type" value="Genomic_DNA"/>
</dbReference>
<dbReference type="Proteomes" id="UP000475325">
    <property type="component" value="Unassembled WGS sequence"/>
</dbReference>
<proteinExistence type="predicted"/>
<sequence length="101" mass="11803">MIRTVSVCGPDRIQSQLKRYHKRKVSHLNNNSFLQSLRGPGGMHIGEIRKRFMSNRNEKKHHRHVKPSVYKGCLEEKKGTKKKEHQAKQGLNETCTYMPCM</sequence>
<accession>A0A7C8NGY1</accession>
<protein>
    <submittedName>
        <fullName evidence="1">Uncharacterized protein</fullName>
    </submittedName>
</protein>
<evidence type="ECO:0000313" key="2">
    <source>
        <dbReference type="Proteomes" id="UP000475325"/>
    </source>
</evidence>
<name>A0A7C8NGY1_ORBOL</name>
<dbReference type="AlphaFoldDB" id="A0A7C8NGY1"/>
<gene>
    <name evidence="1" type="ORF">TWF102_001460</name>
</gene>
<organism evidence="1 2">
    <name type="scientific">Orbilia oligospora</name>
    <name type="common">Nematode-trapping fungus</name>
    <name type="synonym">Arthrobotrys oligospora</name>
    <dbReference type="NCBI Taxonomy" id="2813651"/>
    <lineage>
        <taxon>Eukaryota</taxon>
        <taxon>Fungi</taxon>
        <taxon>Dikarya</taxon>
        <taxon>Ascomycota</taxon>
        <taxon>Pezizomycotina</taxon>
        <taxon>Orbiliomycetes</taxon>
        <taxon>Orbiliales</taxon>
        <taxon>Orbiliaceae</taxon>
        <taxon>Orbilia</taxon>
    </lineage>
</organism>
<reference evidence="1 2" key="1">
    <citation type="submission" date="2019-06" db="EMBL/GenBank/DDBJ databases">
        <authorList>
            <person name="Palmer J.M."/>
        </authorList>
    </citation>
    <scope>NUCLEOTIDE SEQUENCE [LARGE SCALE GENOMIC DNA]</scope>
    <source>
        <strain evidence="1 2">TWF102</strain>
    </source>
</reference>
<comment type="caution">
    <text evidence="1">The sequence shown here is derived from an EMBL/GenBank/DDBJ whole genome shotgun (WGS) entry which is preliminary data.</text>
</comment>